<name>A0A3B1CQ49_9ZZZZ</name>
<gene>
    <name evidence="2" type="ORF">MNBD_NITROSPINAE03-501</name>
</gene>
<protein>
    <recommendedName>
        <fullName evidence="3">DinB family protein</fullName>
    </recommendedName>
</protein>
<evidence type="ECO:0000256" key="1">
    <source>
        <dbReference type="ARBA" id="ARBA00022723"/>
    </source>
</evidence>
<dbReference type="EMBL" id="UOGB01000195">
    <property type="protein sequence ID" value="VAX21085.1"/>
    <property type="molecule type" value="Genomic_DNA"/>
</dbReference>
<reference evidence="2" key="1">
    <citation type="submission" date="2018-06" db="EMBL/GenBank/DDBJ databases">
        <authorList>
            <person name="Zhirakovskaya E."/>
        </authorList>
    </citation>
    <scope>NUCLEOTIDE SEQUENCE</scope>
</reference>
<organism evidence="2">
    <name type="scientific">hydrothermal vent metagenome</name>
    <dbReference type="NCBI Taxonomy" id="652676"/>
    <lineage>
        <taxon>unclassified sequences</taxon>
        <taxon>metagenomes</taxon>
        <taxon>ecological metagenomes</taxon>
    </lineage>
</organism>
<dbReference type="Pfam" id="PF05163">
    <property type="entry name" value="DinB"/>
    <property type="match status" value="1"/>
</dbReference>
<dbReference type="AlphaFoldDB" id="A0A3B1CQ49"/>
<dbReference type="InterPro" id="IPR034660">
    <property type="entry name" value="DinB/YfiT-like"/>
</dbReference>
<sequence length="160" mass="18715">MSVLDPYFVKHGKVIEGLAEAAEQIPEDKIMWKPYDKAIPWIRLIDHTSISIRHLIIKALKEEPFDFPACFFDESNQAKTPKEVAKAMRDSWEELKSLIQSQPEDFYKKEVAFTKGRKMTVEQIVWFNYEHNVHHRGQAWIYARMNGVTPPAIWGTEQPD</sequence>
<evidence type="ECO:0000313" key="2">
    <source>
        <dbReference type="EMBL" id="VAX21085.1"/>
    </source>
</evidence>
<keyword evidence="1" id="KW-0479">Metal-binding</keyword>
<dbReference type="Gene3D" id="1.20.120.450">
    <property type="entry name" value="dinb family like domain"/>
    <property type="match status" value="1"/>
</dbReference>
<dbReference type="GO" id="GO:0046872">
    <property type="term" value="F:metal ion binding"/>
    <property type="evidence" value="ECO:0007669"/>
    <property type="project" value="UniProtKB-KW"/>
</dbReference>
<dbReference type="InterPro" id="IPR007837">
    <property type="entry name" value="DinB"/>
</dbReference>
<evidence type="ECO:0008006" key="3">
    <source>
        <dbReference type="Google" id="ProtNLM"/>
    </source>
</evidence>
<accession>A0A3B1CQ49</accession>
<proteinExistence type="predicted"/>
<dbReference type="SUPFAM" id="SSF109854">
    <property type="entry name" value="DinB/YfiT-like putative metalloenzymes"/>
    <property type="match status" value="1"/>
</dbReference>